<feature type="compositionally biased region" description="Basic residues" evidence="1">
    <location>
        <begin position="17"/>
        <end position="27"/>
    </location>
</feature>
<evidence type="ECO:0000313" key="2">
    <source>
        <dbReference type="Ensembl" id="ENSGEVP00005019050.1"/>
    </source>
</evidence>
<reference evidence="2" key="2">
    <citation type="submission" date="2025-09" db="UniProtKB">
        <authorList>
            <consortium name="Ensembl"/>
        </authorList>
    </citation>
    <scope>IDENTIFICATION</scope>
</reference>
<reference evidence="2" key="1">
    <citation type="submission" date="2025-08" db="UniProtKB">
        <authorList>
            <consortium name="Ensembl"/>
        </authorList>
    </citation>
    <scope>IDENTIFICATION</scope>
</reference>
<proteinExistence type="predicted"/>
<dbReference type="Ensembl" id="ENSGEVT00005020013.1">
    <property type="protein sequence ID" value="ENSGEVP00005019050.1"/>
    <property type="gene ID" value="ENSGEVG00005013530.1"/>
</dbReference>
<feature type="compositionally biased region" description="Basic and acidic residues" evidence="1">
    <location>
        <begin position="39"/>
        <end position="49"/>
    </location>
</feature>
<feature type="region of interest" description="Disordered" evidence="1">
    <location>
        <begin position="17"/>
        <end position="280"/>
    </location>
</feature>
<evidence type="ECO:0000313" key="3">
    <source>
        <dbReference type="Proteomes" id="UP000694390"/>
    </source>
</evidence>
<accession>A0A8C4WRB3</accession>
<protein>
    <submittedName>
        <fullName evidence="2">Uncharacterized protein</fullName>
    </submittedName>
</protein>
<dbReference type="AlphaFoldDB" id="A0A8C4WRB3"/>
<name>A0A8C4WRB3_9SAUR</name>
<sequence>GAGGAWGQRGRRCRILRRGSGRARAGRGGRGWVTAGLGREGDRKSEALTHRNKLFSSQRSSPIAAGEGAGAEAAAEFAGSQREPRAAPAAEDEDAGRGDPGGRAGEAQRQPLPVLEEEAGGADQGQPESLPGRAQARPGQGAGLPLHPQGGLRGAHGQVHLLHHRHHGPQGDRLPLPGPELLERLHHHGAHRLPEQAGHPGLQEPPGAGAGGGQPGAAPDPGALSSPRSCRTGGGTATECTASDRVSWTEMGQGTNEGKQRRWLGTVGFPPSLRLLSKEP</sequence>
<feature type="compositionally biased region" description="Low complexity" evidence="1">
    <location>
        <begin position="64"/>
        <end position="79"/>
    </location>
</feature>
<dbReference type="GeneTree" id="ENSGT00910000146216"/>
<evidence type="ECO:0000256" key="1">
    <source>
        <dbReference type="SAM" id="MobiDB-lite"/>
    </source>
</evidence>
<dbReference type="Proteomes" id="UP000694390">
    <property type="component" value="Unassembled WGS sequence"/>
</dbReference>
<organism evidence="2 3">
    <name type="scientific">Gopherus evgoodei</name>
    <name type="common">Goodes thornscrub tortoise</name>
    <dbReference type="NCBI Taxonomy" id="1825980"/>
    <lineage>
        <taxon>Eukaryota</taxon>
        <taxon>Metazoa</taxon>
        <taxon>Chordata</taxon>
        <taxon>Craniata</taxon>
        <taxon>Vertebrata</taxon>
        <taxon>Euteleostomi</taxon>
        <taxon>Archelosauria</taxon>
        <taxon>Testudinata</taxon>
        <taxon>Testudines</taxon>
        <taxon>Cryptodira</taxon>
        <taxon>Durocryptodira</taxon>
        <taxon>Testudinoidea</taxon>
        <taxon>Testudinidae</taxon>
        <taxon>Gopherus</taxon>
    </lineage>
</organism>
<keyword evidence="3" id="KW-1185">Reference proteome</keyword>
<gene>
    <name evidence="2" type="primary">PHLDA2</name>
</gene>
<feature type="compositionally biased region" description="Polar residues" evidence="1">
    <location>
        <begin position="238"/>
        <end position="257"/>
    </location>
</feature>